<feature type="domain" description="Major facilitator superfamily (MFS) profile" evidence="9">
    <location>
        <begin position="13"/>
        <end position="510"/>
    </location>
</feature>
<dbReference type="Gene3D" id="1.20.1250.20">
    <property type="entry name" value="MFS general substrate transporter like domains"/>
    <property type="match status" value="1"/>
</dbReference>
<keyword evidence="4" id="KW-1003">Cell membrane</keyword>
<reference evidence="10" key="1">
    <citation type="submission" date="2018-01" db="EMBL/GenBank/DDBJ databases">
        <authorList>
            <person name="Regsiter A."/>
            <person name="William W."/>
        </authorList>
    </citation>
    <scope>NUCLEOTIDE SEQUENCE</scope>
    <source>
        <strain evidence="10">TRIP AH-1</strain>
    </source>
</reference>
<dbReference type="InterPro" id="IPR011701">
    <property type="entry name" value="MFS"/>
</dbReference>
<dbReference type="PROSITE" id="PS00217">
    <property type="entry name" value="SUGAR_TRANSPORT_2"/>
    <property type="match status" value="1"/>
</dbReference>
<comment type="similarity">
    <text evidence="2">Belongs to the major facilitator superfamily. EmrB family.</text>
</comment>
<dbReference type="GO" id="GO:0022857">
    <property type="term" value="F:transmembrane transporter activity"/>
    <property type="evidence" value="ECO:0007669"/>
    <property type="project" value="InterPro"/>
</dbReference>
<evidence type="ECO:0000256" key="6">
    <source>
        <dbReference type="ARBA" id="ARBA00022989"/>
    </source>
</evidence>
<feature type="transmembrane region" description="Helical" evidence="8">
    <location>
        <begin position="233"/>
        <end position="254"/>
    </location>
</feature>
<dbReference type="Gene3D" id="1.20.1720.10">
    <property type="entry name" value="Multidrug resistance protein D"/>
    <property type="match status" value="1"/>
</dbReference>
<sequence>MDDKSPQVNKWLITISVMIPALIEILDTSVANVSLTHIQGSLSAGQEEVTWVLTSYLVANAVVIPMSGWLARLMGRKRYLIASVVLFTMSSLLCGTATGLEELIVFRVIQGLGGGGLQPMSQSILLETFPPKERGLALGIFGVGFVVGPILGPLLGGYLTDNYSWRWIFYINLPIGILAVFMCRSFVFDPPYQKRRQKGEKVDTVGLMLLCLGIGSLQIVLDKGQLEDWFNSQFILTLSCIAVVCLILLVIWELRHGSPILDLSIFKDRSFASGNLIVFLGYFAFFGSIVLLPLYLQTLMGYTSFLAGLVLGPGAALAVGMLPLVGKLTEHFDSRKLLGFGLVVVAYSVYYMSEFNLYIDFGTAVTGRLLQGIGAPFFFTASAFVTMAYVSNQQMNNASAIFNLLRNLGGSFGVAFVSTALARRAQFHQNRLIEHLNIYDPGFRFHLAEQKAALAARLGTMSDHNDAAMQMIYGSLKRQASALAFNDAFFVQALIILGLVCFLFIIRKPPIAKRRPAAGQK</sequence>
<accession>A0A445MYC7</accession>
<dbReference type="PANTHER" id="PTHR42718:SF9">
    <property type="entry name" value="MAJOR FACILITATOR SUPERFAMILY MULTIDRUG TRANSPORTER MFSC"/>
    <property type="match status" value="1"/>
</dbReference>
<dbReference type="GO" id="GO:0005886">
    <property type="term" value="C:plasma membrane"/>
    <property type="evidence" value="ECO:0007669"/>
    <property type="project" value="UniProtKB-SubCell"/>
</dbReference>
<feature type="transmembrane region" description="Helical" evidence="8">
    <location>
        <begin position="12"/>
        <end position="31"/>
    </location>
</feature>
<dbReference type="InterPro" id="IPR020846">
    <property type="entry name" value="MFS_dom"/>
</dbReference>
<feature type="transmembrane region" description="Helical" evidence="8">
    <location>
        <begin position="78"/>
        <end position="98"/>
    </location>
</feature>
<evidence type="ECO:0000256" key="8">
    <source>
        <dbReference type="SAM" id="Phobius"/>
    </source>
</evidence>
<dbReference type="Pfam" id="PF07690">
    <property type="entry name" value="MFS_1"/>
    <property type="match status" value="1"/>
</dbReference>
<feature type="transmembrane region" description="Helical" evidence="8">
    <location>
        <begin position="337"/>
        <end position="353"/>
    </location>
</feature>
<evidence type="ECO:0000256" key="4">
    <source>
        <dbReference type="ARBA" id="ARBA00022475"/>
    </source>
</evidence>
<dbReference type="PANTHER" id="PTHR42718">
    <property type="entry name" value="MAJOR FACILITATOR SUPERFAMILY MULTIDRUG TRANSPORTER MFSC"/>
    <property type="match status" value="1"/>
</dbReference>
<dbReference type="SUPFAM" id="SSF103473">
    <property type="entry name" value="MFS general substrate transporter"/>
    <property type="match status" value="1"/>
</dbReference>
<evidence type="ECO:0000256" key="7">
    <source>
        <dbReference type="ARBA" id="ARBA00023136"/>
    </source>
</evidence>
<feature type="transmembrane region" description="Helical" evidence="8">
    <location>
        <begin position="302"/>
        <end position="325"/>
    </location>
</feature>
<feature type="transmembrane region" description="Helical" evidence="8">
    <location>
        <begin position="138"/>
        <end position="159"/>
    </location>
</feature>
<dbReference type="InterPro" id="IPR005829">
    <property type="entry name" value="Sugar_transporter_CS"/>
</dbReference>
<evidence type="ECO:0000256" key="2">
    <source>
        <dbReference type="ARBA" id="ARBA00008537"/>
    </source>
</evidence>
<protein>
    <submittedName>
        <fullName evidence="10">Drug resistance transporter, EmrB/QacA subfamily</fullName>
    </submittedName>
</protein>
<evidence type="ECO:0000256" key="1">
    <source>
        <dbReference type="ARBA" id="ARBA00004651"/>
    </source>
</evidence>
<feature type="transmembrane region" description="Helical" evidence="8">
    <location>
        <begin position="488"/>
        <end position="506"/>
    </location>
</feature>
<name>A0A445MYC7_9BACT</name>
<keyword evidence="3" id="KW-0813">Transport</keyword>
<keyword evidence="5 8" id="KW-0812">Transmembrane</keyword>
<evidence type="ECO:0000259" key="9">
    <source>
        <dbReference type="PROSITE" id="PS50850"/>
    </source>
</evidence>
<evidence type="ECO:0000256" key="5">
    <source>
        <dbReference type="ARBA" id="ARBA00022692"/>
    </source>
</evidence>
<evidence type="ECO:0000256" key="3">
    <source>
        <dbReference type="ARBA" id="ARBA00022448"/>
    </source>
</evidence>
<feature type="transmembrane region" description="Helical" evidence="8">
    <location>
        <begin position="165"/>
        <end position="183"/>
    </location>
</feature>
<dbReference type="CDD" id="cd17503">
    <property type="entry name" value="MFS_LmrB_MDR_like"/>
    <property type="match status" value="1"/>
</dbReference>
<evidence type="ECO:0000313" key="10">
    <source>
        <dbReference type="EMBL" id="SPD74486.1"/>
    </source>
</evidence>
<gene>
    <name evidence="10" type="ORF">PITCH_A230172</name>
</gene>
<dbReference type="EMBL" id="OJIN01000146">
    <property type="protein sequence ID" value="SPD74486.1"/>
    <property type="molecule type" value="Genomic_DNA"/>
</dbReference>
<dbReference type="AlphaFoldDB" id="A0A445MYC7"/>
<keyword evidence="6 8" id="KW-1133">Transmembrane helix</keyword>
<dbReference type="NCBIfam" id="TIGR00711">
    <property type="entry name" value="efflux_EmrB"/>
    <property type="match status" value="1"/>
</dbReference>
<dbReference type="PROSITE" id="PS50850">
    <property type="entry name" value="MFS"/>
    <property type="match status" value="1"/>
</dbReference>
<feature type="transmembrane region" description="Helical" evidence="8">
    <location>
        <begin position="404"/>
        <end position="422"/>
    </location>
</feature>
<dbReference type="InterPro" id="IPR004638">
    <property type="entry name" value="EmrB-like"/>
</dbReference>
<comment type="subcellular location">
    <subcellularLocation>
        <location evidence="1">Cell membrane</location>
        <topology evidence="1">Multi-pass membrane protein</topology>
    </subcellularLocation>
</comment>
<keyword evidence="7 8" id="KW-0472">Membrane</keyword>
<feature type="transmembrane region" description="Helical" evidence="8">
    <location>
        <begin position="373"/>
        <end position="392"/>
    </location>
</feature>
<proteinExistence type="inferred from homology"/>
<dbReference type="InterPro" id="IPR036259">
    <property type="entry name" value="MFS_trans_sf"/>
</dbReference>
<feature type="transmembrane region" description="Helical" evidence="8">
    <location>
        <begin position="275"/>
        <end position="296"/>
    </location>
</feature>
<organism evidence="10">
    <name type="scientific">uncultured Desulfobacterium sp</name>
    <dbReference type="NCBI Taxonomy" id="201089"/>
    <lineage>
        <taxon>Bacteria</taxon>
        <taxon>Pseudomonadati</taxon>
        <taxon>Thermodesulfobacteriota</taxon>
        <taxon>Desulfobacteria</taxon>
        <taxon>Desulfobacterales</taxon>
        <taxon>Desulfobacteriaceae</taxon>
        <taxon>Desulfobacterium</taxon>
        <taxon>environmental samples</taxon>
    </lineage>
</organism>
<feature type="transmembrane region" description="Helical" evidence="8">
    <location>
        <begin position="51"/>
        <end position="71"/>
    </location>
</feature>